<feature type="compositionally biased region" description="Acidic residues" evidence="1">
    <location>
        <begin position="166"/>
        <end position="179"/>
    </location>
</feature>
<keyword evidence="2" id="KW-0472">Membrane</keyword>
<evidence type="ECO:0000313" key="4">
    <source>
        <dbReference type="EMBL" id="MDQ0361219.1"/>
    </source>
</evidence>
<feature type="region of interest" description="Disordered" evidence="1">
    <location>
        <begin position="150"/>
        <end position="195"/>
    </location>
</feature>
<evidence type="ECO:0000259" key="3">
    <source>
        <dbReference type="Pfam" id="PF17802"/>
    </source>
</evidence>
<feature type="compositionally biased region" description="Acidic residues" evidence="1">
    <location>
        <begin position="150"/>
        <end position="159"/>
    </location>
</feature>
<dbReference type="Pfam" id="PF17802">
    <property type="entry name" value="SpaA"/>
    <property type="match status" value="2"/>
</dbReference>
<gene>
    <name evidence="4" type="ORF">J2S15_001966</name>
</gene>
<dbReference type="EMBL" id="JAUSUR010000003">
    <property type="protein sequence ID" value="MDQ0361219.1"/>
    <property type="molecule type" value="Genomic_DNA"/>
</dbReference>
<dbReference type="InterPro" id="IPR041033">
    <property type="entry name" value="SpaA_PFL_dom_1"/>
</dbReference>
<feature type="compositionally biased region" description="Polar residues" evidence="1">
    <location>
        <begin position="180"/>
        <end position="190"/>
    </location>
</feature>
<keyword evidence="5" id="KW-1185">Reference proteome</keyword>
<keyword evidence="2" id="KW-1133">Transmembrane helix</keyword>
<keyword evidence="2" id="KW-0812">Transmembrane</keyword>
<proteinExistence type="predicted"/>
<feature type="domain" description="SpaA-like prealbumin fold" evidence="3">
    <location>
        <begin position="701"/>
        <end position="782"/>
    </location>
</feature>
<evidence type="ECO:0000256" key="2">
    <source>
        <dbReference type="SAM" id="Phobius"/>
    </source>
</evidence>
<comment type="caution">
    <text evidence="4">The sequence shown here is derived from an EMBL/GenBank/DDBJ whole genome shotgun (WGS) entry which is preliminary data.</text>
</comment>
<organism evidence="4 5">
    <name type="scientific">Breznakia pachnodae</name>
    <dbReference type="NCBI Taxonomy" id="265178"/>
    <lineage>
        <taxon>Bacteria</taxon>
        <taxon>Bacillati</taxon>
        <taxon>Bacillota</taxon>
        <taxon>Erysipelotrichia</taxon>
        <taxon>Erysipelotrichales</taxon>
        <taxon>Erysipelotrichaceae</taxon>
        <taxon>Breznakia</taxon>
    </lineage>
</organism>
<feature type="domain" description="SpaA-like prealbumin fold" evidence="3">
    <location>
        <begin position="891"/>
        <end position="995"/>
    </location>
</feature>
<accession>A0ABU0E396</accession>
<sequence length="1065" mass="117254">MREKIKIITLKSIFVTLVVAIAMSVINYVGAPMLISNADDQGTFQGFLVSGELYSKNVAYNTAKEDIELPQTLQASILLNDSNEMAEGEGTEETEEIQDVVEEREVEVIWDDQGLYNSEVPGTYKFEATPKEFTYEGEKPYITIVVEEQVEEKEPEGEEEVKTETSVEEEIEEEIEEPSSDTNSSETVITPLSDKPAGYPVYGGNDYTEYVKILSWDILDSAGKPLSTTNTAKDNLKYTFKFSWSIELPNNGKLAADDHFIIPIPENKNSGDAKSYWNMLASDWTSFYLKGTNTVLGQVRIYNSGGYNEIHVRFTDAAAGQNALTGIEFEFKDAIKNHSLVAITQGVGFGLGTATGETIKQIKFEKRVLSPSAWDTKFFSSSSDNLMYYQIKFNHGGAYELSGHYYDMINTPWRWSYQDRASGTYDPNNTAPYSWGEYMESSTTGYLEDKLDPGVVVSSIGINAQVLIPMDLPSDASSGRGGTASKDPAWRSYLLFDNGRGPEYREDGKSIDNIQFPSKANSFVLVEQNPGESETSFRTRVKSSPQQYGIYVDGEGETAVRTIMINFGAMGPGGDQTKYSDLTDTALTGRKTLYSKKDIPVFAEAAADFCISNQYYSESDRDLLEEYFTETYGDTNVAGGQVATYVIGLQLRYLPGETSGTKTNTATGQLNLRTTKTKDFSLTGSGNMNNPRGDVVVNKNSVLLQKYDEETNMALTGAVFKLQRKSGSTWVDVQTNLAVNTDGQLLVEGLDTSTAGVVYRFVETTSPKDYDPKKSSFWNSTLNAVVSKEFTLKDTDLNGQKIYVGNVKKEEAKYVVQHYLEQSDGSYAIYSADTQSFYGVVGESVSATANDYSSTGHVFDNTIPGTKESGVVLADGSLVLKLYYKLNNMDFVFYKVDQSGTPVSGVEFQLMKCTKAGTSGHTHSPLATNDAGNCWDVDNPITVVSGTDGKVSFPQLADGDYMLVETKTRSDLELPQGQWLISVSVSTQKITITAKGDALPPAFYTKTNEQGETIYYLPNFPKKLLTITGGTGTLAFTVVGIVIIGTAVMIAVVSKKRKRKDEQDE</sequence>
<dbReference type="InterPro" id="IPR013783">
    <property type="entry name" value="Ig-like_fold"/>
</dbReference>
<dbReference type="Gene3D" id="2.60.40.10">
    <property type="entry name" value="Immunoglobulins"/>
    <property type="match status" value="2"/>
</dbReference>
<reference evidence="4 5" key="1">
    <citation type="submission" date="2023-07" db="EMBL/GenBank/DDBJ databases">
        <title>Genomic Encyclopedia of Type Strains, Phase IV (KMG-IV): sequencing the most valuable type-strain genomes for metagenomic binning, comparative biology and taxonomic classification.</title>
        <authorList>
            <person name="Goeker M."/>
        </authorList>
    </citation>
    <scope>NUCLEOTIDE SEQUENCE [LARGE SCALE GENOMIC DNA]</scope>
    <source>
        <strain evidence="4 5">DSM 16784</strain>
    </source>
</reference>
<protein>
    <recommendedName>
        <fullName evidence="3">SpaA-like prealbumin fold domain-containing protein</fullName>
    </recommendedName>
</protein>
<evidence type="ECO:0000256" key="1">
    <source>
        <dbReference type="SAM" id="MobiDB-lite"/>
    </source>
</evidence>
<dbReference type="Proteomes" id="UP001230220">
    <property type="component" value="Unassembled WGS sequence"/>
</dbReference>
<evidence type="ECO:0000313" key="5">
    <source>
        <dbReference type="Proteomes" id="UP001230220"/>
    </source>
</evidence>
<feature type="transmembrane region" description="Helical" evidence="2">
    <location>
        <begin position="12"/>
        <end position="35"/>
    </location>
</feature>
<dbReference type="RefSeq" id="WP_307407754.1">
    <property type="nucleotide sequence ID" value="NZ_JAUSUR010000003.1"/>
</dbReference>
<feature type="transmembrane region" description="Helical" evidence="2">
    <location>
        <begin position="1034"/>
        <end position="1053"/>
    </location>
</feature>
<name>A0ABU0E396_9FIRM</name>